<keyword evidence="5 10" id="KW-1133">Transmembrane helix</keyword>
<dbReference type="GO" id="GO:0008654">
    <property type="term" value="P:phospholipid biosynthetic process"/>
    <property type="evidence" value="ECO:0007669"/>
    <property type="project" value="UniProtKB-KW"/>
</dbReference>
<dbReference type="Pfam" id="PF02660">
    <property type="entry name" value="G3P_acyltransf"/>
    <property type="match status" value="1"/>
</dbReference>
<proteinExistence type="predicted"/>
<dbReference type="OrthoDB" id="2081059at2"/>
<evidence type="ECO:0000256" key="2">
    <source>
        <dbReference type="ARBA" id="ARBA00022516"/>
    </source>
</evidence>
<dbReference type="InterPro" id="IPR003811">
    <property type="entry name" value="G3P_acylTferase_PlsY"/>
</dbReference>
<dbReference type="RefSeq" id="WP_153725484.1">
    <property type="nucleotide sequence ID" value="NZ_CP045875.1"/>
</dbReference>
<evidence type="ECO:0000256" key="6">
    <source>
        <dbReference type="ARBA" id="ARBA00023098"/>
    </source>
</evidence>
<dbReference type="GO" id="GO:0005886">
    <property type="term" value="C:plasma membrane"/>
    <property type="evidence" value="ECO:0007669"/>
    <property type="project" value="InterPro"/>
</dbReference>
<dbReference type="GO" id="GO:0043772">
    <property type="term" value="F:acyl-phosphate glycerol-3-phosphate acyltransferase activity"/>
    <property type="evidence" value="ECO:0007669"/>
    <property type="project" value="InterPro"/>
</dbReference>
<gene>
    <name evidence="11" type="ORF">FTV88_2159</name>
</gene>
<dbReference type="KEGG" id="hcv:FTV88_2159"/>
<dbReference type="PANTHER" id="PTHR30309:SF0">
    <property type="entry name" value="GLYCEROL-3-PHOSPHATE ACYLTRANSFERASE-RELATED"/>
    <property type="match status" value="1"/>
</dbReference>
<evidence type="ECO:0000256" key="7">
    <source>
        <dbReference type="ARBA" id="ARBA00023136"/>
    </source>
</evidence>
<dbReference type="Proteomes" id="UP000366051">
    <property type="component" value="Chromosome"/>
</dbReference>
<evidence type="ECO:0000256" key="3">
    <source>
        <dbReference type="ARBA" id="ARBA00022679"/>
    </source>
</evidence>
<feature type="transmembrane region" description="Helical" evidence="10">
    <location>
        <begin position="6"/>
        <end position="24"/>
    </location>
</feature>
<evidence type="ECO:0000256" key="10">
    <source>
        <dbReference type="SAM" id="Phobius"/>
    </source>
</evidence>
<evidence type="ECO:0000256" key="5">
    <source>
        <dbReference type="ARBA" id="ARBA00022989"/>
    </source>
</evidence>
<accession>A0A5Q2N004</accession>
<feature type="transmembrane region" description="Helical" evidence="10">
    <location>
        <begin position="165"/>
        <end position="182"/>
    </location>
</feature>
<feature type="transmembrane region" description="Helical" evidence="10">
    <location>
        <begin position="112"/>
        <end position="134"/>
    </location>
</feature>
<feature type="transmembrane region" description="Helical" evidence="10">
    <location>
        <begin position="141"/>
        <end position="159"/>
    </location>
</feature>
<evidence type="ECO:0000313" key="11">
    <source>
        <dbReference type="EMBL" id="QGG48257.1"/>
    </source>
</evidence>
<sequence>MFDILAFFFCAYGIGMLPLSYWYGKYRYNQEIEDYGPGSIGPIKLLRIVGPQGMIIAGTAEGAKGFLVAFIGYLLHIEALYLWCALLLLMIGHGWSPLLQGRGGNSWLPFSGYLFLIEPSLAQLSLALALSILLLTRLPSLGATISVFLTSLIVPFWSIGLELILILWIATMILLLQNWLVYNHRLDSSKI</sequence>
<name>A0A5Q2N004_9FIRM</name>
<keyword evidence="6" id="KW-0443">Lipid metabolism</keyword>
<protein>
    <submittedName>
        <fullName evidence="11">Membrane protein, putative</fullName>
    </submittedName>
</protein>
<dbReference type="SMART" id="SM01207">
    <property type="entry name" value="G3P_acyltransf"/>
    <property type="match status" value="1"/>
</dbReference>
<keyword evidence="7 10" id="KW-0472">Membrane</keyword>
<reference evidence="12" key="1">
    <citation type="submission" date="2019-11" db="EMBL/GenBank/DDBJ databases">
        <title>Genome sequence of Heliorestis convoluta strain HH, an alkaliphilic and minimalistic phototrophic bacterium from a soda lake in Egypt.</title>
        <authorList>
            <person name="Dewey E.D."/>
            <person name="Stokes L.M."/>
            <person name="Burchell B.M."/>
            <person name="Shaffer K.N."/>
            <person name="Huntington A.M."/>
            <person name="Baker J.M."/>
            <person name="Nadendla S."/>
            <person name="Giglio M.G."/>
            <person name="Touchman J.W."/>
            <person name="Blankenship R.E."/>
            <person name="Madigan M.T."/>
            <person name="Sattley W.M."/>
        </authorList>
    </citation>
    <scope>NUCLEOTIDE SEQUENCE [LARGE SCALE GENOMIC DNA]</scope>
    <source>
        <strain evidence="12">HH</strain>
    </source>
</reference>
<evidence type="ECO:0000313" key="12">
    <source>
        <dbReference type="Proteomes" id="UP000366051"/>
    </source>
</evidence>
<dbReference type="PANTHER" id="PTHR30309">
    <property type="entry name" value="INNER MEMBRANE PROTEIN YGIH"/>
    <property type="match status" value="1"/>
</dbReference>
<keyword evidence="1" id="KW-1003">Cell membrane</keyword>
<dbReference type="EMBL" id="CP045875">
    <property type="protein sequence ID" value="QGG48257.1"/>
    <property type="molecule type" value="Genomic_DNA"/>
</dbReference>
<organism evidence="11 12">
    <name type="scientific">Heliorestis convoluta</name>
    <dbReference type="NCBI Taxonomy" id="356322"/>
    <lineage>
        <taxon>Bacteria</taxon>
        <taxon>Bacillati</taxon>
        <taxon>Bacillota</taxon>
        <taxon>Clostridia</taxon>
        <taxon>Eubacteriales</taxon>
        <taxon>Heliobacteriaceae</taxon>
        <taxon>Heliorestis</taxon>
    </lineage>
</organism>
<evidence type="ECO:0000256" key="4">
    <source>
        <dbReference type="ARBA" id="ARBA00022692"/>
    </source>
</evidence>
<evidence type="ECO:0000256" key="1">
    <source>
        <dbReference type="ARBA" id="ARBA00022475"/>
    </source>
</evidence>
<keyword evidence="4 10" id="KW-0812">Transmembrane</keyword>
<evidence type="ECO:0000256" key="8">
    <source>
        <dbReference type="ARBA" id="ARBA00023209"/>
    </source>
</evidence>
<keyword evidence="8" id="KW-0594">Phospholipid biosynthesis</keyword>
<evidence type="ECO:0000256" key="9">
    <source>
        <dbReference type="ARBA" id="ARBA00023264"/>
    </source>
</evidence>
<keyword evidence="2" id="KW-0444">Lipid biosynthesis</keyword>
<keyword evidence="3" id="KW-0808">Transferase</keyword>
<keyword evidence="9" id="KW-1208">Phospholipid metabolism</keyword>
<feature type="transmembrane region" description="Helical" evidence="10">
    <location>
        <begin position="66"/>
        <end position="92"/>
    </location>
</feature>
<dbReference type="AlphaFoldDB" id="A0A5Q2N004"/>
<keyword evidence="12" id="KW-1185">Reference proteome</keyword>